<keyword evidence="2" id="KW-1185">Reference proteome</keyword>
<reference evidence="1" key="1">
    <citation type="submission" date="2019-10" db="EMBL/GenBank/DDBJ databases">
        <authorList>
            <consortium name="Genoscope - CEA"/>
            <person name="William W."/>
        </authorList>
    </citation>
    <scope>NUCLEOTIDE SEQUENCE [LARGE SCALE GENOMIC DNA]</scope>
    <source>
        <strain evidence="1">BBR_PRJEB10992</strain>
    </source>
</reference>
<proteinExistence type="predicted"/>
<protein>
    <submittedName>
        <fullName evidence="1">Uncharacterized protein</fullName>
    </submittedName>
</protein>
<comment type="caution">
    <text evidence="1">The sequence shown here is derived from an EMBL/GenBank/DDBJ whole genome shotgun (WGS) entry which is preliminary data.</text>
</comment>
<name>A0A7Z9BXH5_9CYAN</name>
<evidence type="ECO:0000313" key="2">
    <source>
        <dbReference type="Proteomes" id="UP000184550"/>
    </source>
</evidence>
<sequence length="43" mass="4809">MNMNKPEIETSNRDVKFPLSALFAKLLKQSCQIGSLKSQVTLV</sequence>
<dbReference type="Proteomes" id="UP000184550">
    <property type="component" value="Unassembled WGS sequence"/>
</dbReference>
<organism evidence="1 2">
    <name type="scientific">Planktothrix serta PCC 8927</name>
    <dbReference type="NCBI Taxonomy" id="671068"/>
    <lineage>
        <taxon>Bacteria</taxon>
        <taxon>Bacillati</taxon>
        <taxon>Cyanobacteriota</taxon>
        <taxon>Cyanophyceae</taxon>
        <taxon>Oscillatoriophycideae</taxon>
        <taxon>Oscillatoriales</taxon>
        <taxon>Microcoleaceae</taxon>
        <taxon>Planktothrix</taxon>
    </lineage>
</organism>
<dbReference type="AlphaFoldDB" id="A0A7Z9BXH5"/>
<gene>
    <name evidence="1" type="ORF">PL8927_830007</name>
</gene>
<accession>A0A7Z9BXH5</accession>
<dbReference type="EMBL" id="CZCU02000161">
    <property type="protein sequence ID" value="VXD24576.1"/>
    <property type="molecule type" value="Genomic_DNA"/>
</dbReference>
<evidence type="ECO:0000313" key="1">
    <source>
        <dbReference type="EMBL" id="VXD24576.1"/>
    </source>
</evidence>